<dbReference type="OrthoDB" id="8001717at2"/>
<name>A0A2U8WI33_9HYPH</name>
<organism evidence="2 3">
    <name type="scientific">Methylobacterium terrae</name>
    <dbReference type="NCBI Taxonomy" id="2202827"/>
    <lineage>
        <taxon>Bacteria</taxon>
        <taxon>Pseudomonadati</taxon>
        <taxon>Pseudomonadota</taxon>
        <taxon>Alphaproteobacteria</taxon>
        <taxon>Hyphomicrobiales</taxon>
        <taxon>Methylobacteriaceae</taxon>
        <taxon>Methylobacterium</taxon>
    </lineage>
</organism>
<sequence length="95" mass="10162">MSDGAFDPGGRPRSSRGHAAASAGSLSVYRLREIEALLGAAIGPAYDAAPARVGAEPDFARQTIRLLRAFNRIADPETRRAVLRLVEAASRRECI</sequence>
<dbReference type="AlphaFoldDB" id="A0A2U8WI33"/>
<gene>
    <name evidence="2" type="ORF">DK419_05375</name>
</gene>
<keyword evidence="3" id="KW-1185">Reference proteome</keyword>
<evidence type="ECO:0000313" key="3">
    <source>
        <dbReference type="Proteomes" id="UP000245444"/>
    </source>
</evidence>
<dbReference type="KEGG" id="mtea:DK419_05375"/>
<proteinExistence type="predicted"/>
<dbReference type="RefSeq" id="WP_109958175.1">
    <property type="nucleotide sequence ID" value="NZ_CP029553.1"/>
</dbReference>
<evidence type="ECO:0000313" key="2">
    <source>
        <dbReference type="EMBL" id="AWN45817.1"/>
    </source>
</evidence>
<feature type="compositionally biased region" description="Low complexity" evidence="1">
    <location>
        <begin position="8"/>
        <end position="23"/>
    </location>
</feature>
<protein>
    <submittedName>
        <fullName evidence="2">Uncharacterized protein</fullName>
    </submittedName>
</protein>
<reference evidence="2 3" key="1">
    <citation type="submission" date="2018-05" db="EMBL/GenBank/DDBJ databases">
        <title>Complete Genome Sequence of Methylobacterium sp. 17Sr1-28.</title>
        <authorList>
            <person name="Srinivasan S."/>
        </authorList>
    </citation>
    <scope>NUCLEOTIDE SEQUENCE [LARGE SCALE GENOMIC DNA]</scope>
    <source>
        <strain evidence="2 3">17Sr1-28</strain>
    </source>
</reference>
<feature type="region of interest" description="Disordered" evidence="1">
    <location>
        <begin position="1"/>
        <end position="23"/>
    </location>
</feature>
<dbReference type="Proteomes" id="UP000245444">
    <property type="component" value="Chromosome"/>
</dbReference>
<dbReference type="EMBL" id="CP029553">
    <property type="protein sequence ID" value="AWN45817.1"/>
    <property type="molecule type" value="Genomic_DNA"/>
</dbReference>
<evidence type="ECO:0000256" key="1">
    <source>
        <dbReference type="SAM" id="MobiDB-lite"/>
    </source>
</evidence>
<accession>A0A2U8WI33</accession>